<name>A0A011UIG1_RUMAL</name>
<keyword evidence="3" id="KW-1185">Reference proteome</keyword>
<evidence type="ECO:0000259" key="1">
    <source>
        <dbReference type="Pfam" id="PF13280"/>
    </source>
</evidence>
<dbReference type="InterPro" id="IPR051534">
    <property type="entry name" value="CBASS_pafABC_assoc_protein"/>
</dbReference>
<dbReference type="EMBL" id="JEOB01000001">
    <property type="protein sequence ID" value="EXM40459.1"/>
    <property type="molecule type" value="Genomic_DNA"/>
</dbReference>
<dbReference type="PANTHER" id="PTHR34580:SF1">
    <property type="entry name" value="PROTEIN PAFC"/>
    <property type="match status" value="1"/>
</dbReference>
<dbReference type="PROSITE" id="PS52050">
    <property type="entry name" value="WYL"/>
    <property type="match status" value="1"/>
</dbReference>
<reference evidence="2 3" key="1">
    <citation type="submission" date="2013-06" db="EMBL/GenBank/DDBJ databases">
        <title>Rumen cellulosomics: divergent fiber-degrading strategies revealed by comparative genome-wide analysis of six Ruminococcal strains.</title>
        <authorList>
            <person name="Dassa B."/>
            <person name="Borovok I."/>
            <person name="Lamed R."/>
            <person name="Flint H."/>
            <person name="Yeoman C.J."/>
            <person name="White B."/>
            <person name="Bayer E.A."/>
        </authorList>
    </citation>
    <scope>NUCLEOTIDE SEQUENCE [LARGE SCALE GENOMIC DNA]</scope>
    <source>
        <strain evidence="2 3">SY3</strain>
    </source>
</reference>
<dbReference type="PANTHER" id="PTHR34580">
    <property type="match status" value="1"/>
</dbReference>
<gene>
    <name evidence="2" type="ORF">RASY3_00805</name>
</gene>
<dbReference type="PATRIC" id="fig|1341156.4.peg.699"/>
<evidence type="ECO:0000313" key="3">
    <source>
        <dbReference type="Proteomes" id="UP000021369"/>
    </source>
</evidence>
<protein>
    <recommendedName>
        <fullName evidence="1">WYL domain-containing protein</fullName>
    </recommendedName>
</protein>
<evidence type="ECO:0000313" key="2">
    <source>
        <dbReference type="EMBL" id="EXM40459.1"/>
    </source>
</evidence>
<dbReference type="Pfam" id="PF13280">
    <property type="entry name" value="WYL"/>
    <property type="match status" value="1"/>
</dbReference>
<organism evidence="2 3">
    <name type="scientific">Ruminococcus albus SY3</name>
    <dbReference type="NCBI Taxonomy" id="1341156"/>
    <lineage>
        <taxon>Bacteria</taxon>
        <taxon>Bacillati</taxon>
        <taxon>Bacillota</taxon>
        <taxon>Clostridia</taxon>
        <taxon>Eubacteriales</taxon>
        <taxon>Oscillospiraceae</taxon>
        <taxon>Ruminococcus</taxon>
    </lineage>
</organism>
<accession>A0A011UIG1</accession>
<dbReference type="RefSeq" id="WP_037284250.1">
    <property type="nucleotide sequence ID" value="NZ_JEOB01000001.1"/>
</dbReference>
<feature type="domain" description="WYL" evidence="1">
    <location>
        <begin position="155"/>
        <end position="233"/>
    </location>
</feature>
<dbReference type="Proteomes" id="UP000021369">
    <property type="component" value="Unassembled WGS sequence"/>
</dbReference>
<sequence>MAVNEPKKLAIIYILKVLESRSSPEKRYSQQQIIDLVYDEYGMKLDRKTIRHNLSMLIEAGFPLKYEEYHRTNKDGQQENILTNWYYDHERKWDESELKVMIDSLLFSNYLPPKQCHELVKKIAELGDEGSQKHLANSFGTVQQRPVNKSLFYNISVLSEAIAARKKVTFHYCDYDTDLKLHPRSDSEGSPKLYTISPYKLLSMNGRYYMLGKNDTHDDISTFRIDRIKDIEMTRINAVSVRVIKGLENGIDLAEFTAEHPNMWGGDVCTCTFICPRYIMDDIVDWFGSRANIRQLENDMLEIRVRISEGAMKHWAIQYADCVEVISPKRVREDIAVTLREAAERYK</sequence>
<proteinExistence type="predicted"/>
<dbReference type="AlphaFoldDB" id="A0A011UIG1"/>
<dbReference type="InterPro" id="IPR026881">
    <property type="entry name" value="WYL_dom"/>
</dbReference>
<dbReference type="OrthoDB" id="9772503at2"/>
<comment type="caution">
    <text evidence="2">The sequence shown here is derived from an EMBL/GenBank/DDBJ whole genome shotgun (WGS) entry which is preliminary data.</text>
</comment>